<evidence type="ECO:0000313" key="2">
    <source>
        <dbReference type="EMBL" id="TDC04406.1"/>
    </source>
</evidence>
<keyword evidence="1" id="KW-0812">Transmembrane</keyword>
<protein>
    <submittedName>
        <fullName evidence="2">Uncharacterized protein</fullName>
    </submittedName>
</protein>
<accession>A0A4V6P9S4</accession>
<feature type="transmembrane region" description="Helical" evidence="1">
    <location>
        <begin position="9"/>
        <end position="27"/>
    </location>
</feature>
<dbReference type="AlphaFoldDB" id="A0A4V6P9S4"/>
<reference evidence="2 3" key="1">
    <citation type="submission" date="2019-03" db="EMBL/GenBank/DDBJ databases">
        <title>Draft genome sequences of novel Actinobacteria.</title>
        <authorList>
            <person name="Sahin N."/>
            <person name="Ay H."/>
            <person name="Saygin H."/>
        </authorList>
    </citation>
    <scope>NUCLEOTIDE SEQUENCE [LARGE SCALE GENOMIC DNA]</scope>
    <source>
        <strain evidence="2 3">DSM 45347</strain>
    </source>
</reference>
<sequence length="60" mass="6116">MNNTIARPALFALTVLYGLVIALLTVLDVRGVGVFAAAGAVVIGLGWGCAGMFHRGGTRS</sequence>
<organism evidence="2 3">
    <name type="scientific">Actinomadura bangladeshensis</name>
    <dbReference type="NCBI Taxonomy" id="453573"/>
    <lineage>
        <taxon>Bacteria</taxon>
        <taxon>Bacillati</taxon>
        <taxon>Actinomycetota</taxon>
        <taxon>Actinomycetes</taxon>
        <taxon>Streptosporangiales</taxon>
        <taxon>Thermomonosporaceae</taxon>
        <taxon>Actinomadura</taxon>
    </lineage>
</organism>
<evidence type="ECO:0000256" key="1">
    <source>
        <dbReference type="SAM" id="Phobius"/>
    </source>
</evidence>
<keyword evidence="1" id="KW-1133">Transmembrane helix</keyword>
<dbReference type="EMBL" id="SMJW01000341">
    <property type="protein sequence ID" value="TDC04406.1"/>
    <property type="molecule type" value="Genomic_DNA"/>
</dbReference>
<feature type="transmembrane region" description="Helical" evidence="1">
    <location>
        <begin position="33"/>
        <end position="53"/>
    </location>
</feature>
<comment type="caution">
    <text evidence="2">The sequence shown here is derived from an EMBL/GenBank/DDBJ whole genome shotgun (WGS) entry which is preliminary data.</text>
</comment>
<gene>
    <name evidence="2" type="ORF">E1284_36870</name>
</gene>
<proteinExistence type="predicted"/>
<dbReference type="Proteomes" id="UP000295431">
    <property type="component" value="Unassembled WGS sequence"/>
</dbReference>
<keyword evidence="3" id="KW-1185">Reference proteome</keyword>
<name>A0A4V6P9S4_9ACTN</name>
<dbReference type="RefSeq" id="WP_131944783.1">
    <property type="nucleotide sequence ID" value="NZ_BAAAMX010000044.1"/>
</dbReference>
<evidence type="ECO:0000313" key="3">
    <source>
        <dbReference type="Proteomes" id="UP000295431"/>
    </source>
</evidence>
<keyword evidence="1" id="KW-0472">Membrane</keyword>